<name>A0AAP2CLQ1_9BACT</name>
<organism evidence="2 3">
    <name type="scientific">Litoribacter ruber</name>
    <dbReference type="NCBI Taxonomy" id="702568"/>
    <lineage>
        <taxon>Bacteria</taxon>
        <taxon>Pseudomonadati</taxon>
        <taxon>Bacteroidota</taxon>
        <taxon>Cytophagia</taxon>
        <taxon>Cytophagales</taxon>
        <taxon>Cyclobacteriaceae</taxon>
        <taxon>Litoribacter</taxon>
    </lineage>
</organism>
<dbReference type="AlphaFoldDB" id="A0AAP2CLQ1"/>
<evidence type="ECO:0000256" key="1">
    <source>
        <dbReference type="SAM" id="Coils"/>
    </source>
</evidence>
<keyword evidence="1" id="KW-0175">Coiled coil</keyword>
<accession>A0AAP2CLQ1</accession>
<comment type="caution">
    <text evidence="2">The sequence shown here is derived from an EMBL/GenBank/DDBJ whole genome shotgun (WGS) entry which is preliminary data.</text>
</comment>
<proteinExistence type="predicted"/>
<gene>
    <name evidence="2" type="ORF">KI659_16305</name>
</gene>
<dbReference type="RefSeq" id="WP_213946439.1">
    <property type="nucleotide sequence ID" value="NZ_JAHCMY010000014.1"/>
</dbReference>
<evidence type="ECO:0000313" key="3">
    <source>
        <dbReference type="Proteomes" id="UP001319104"/>
    </source>
</evidence>
<keyword evidence="3" id="KW-1185">Reference proteome</keyword>
<dbReference type="Proteomes" id="UP001319104">
    <property type="component" value="Unassembled WGS sequence"/>
</dbReference>
<sequence>MTTHKKSFEEVEKLLQEIGLKIEELVEKGAKATGEAKKDIEKKISEMEFKKEDLEKEFKSKRDDFEKILAEKKKLIEPDIKKTGEHLEIAARHLGAAMKSLFSK</sequence>
<evidence type="ECO:0000313" key="2">
    <source>
        <dbReference type="EMBL" id="MBS9525581.1"/>
    </source>
</evidence>
<dbReference type="EMBL" id="JAHCMY010000014">
    <property type="protein sequence ID" value="MBS9525581.1"/>
    <property type="molecule type" value="Genomic_DNA"/>
</dbReference>
<feature type="coiled-coil region" evidence="1">
    <location>
        <begin position="8"/>
        <end position="71"/>
    </location>
</feature>
<protein>
    <submittedName>
        <fullName evidence="2">Uncharacterized protein</fullName>
    </submittedName>
</protein>
<reference evidence="2 3" key="1">
    <citation type="submission" date="2021-05" db="EMBL/GenBank/DDBJ databases">
        <authorList>
            <person name="Zhang Z.D."/>
            <person name="Osman G."/>
        </authorList>
    </citation>
    <scope>NUCLEOTIDE SEQUENCE [LARGE SCALE GENOMIC DNA]</scope>
    <source>
        <strain evidence="2 3">KCTC 32217</strain>
    </source>
</reference>